<keyword evidence="2" id="KW-1185">Reference proteome</keyword>
<dbReference type="AlphaFoldDB" id="A0AAU0F4V7"/>
<evidence type="ECO:0000313" key="1">
    <source>
        <dbReference type="EMBL" id="WOC52991.1"/>
    </source>
</evidence>
<protein>
    <submittedName>
        <fullName evidence="1">Uncharacterized protein</fullName>
    </submittedName>
</protein>
<name>A0AAU0F4V7_9FLAO</name>
<accession>A0AAU0F4V7</accession>
<dbReference type="EMBL" id="CP136426">
    <property type="protein sequence ID" value="WOC52991.1"/>
    <property type="molecule type" value="Genomic_DNA"/>
</dbReference>
<reference evidence="1" key="1">
    <citation type="submission" date="2023-10" db="EMBL/GenBank/DDBJ databases">
        <title>Characterization and whole genome sequencing of a novel strain of Bergeyella porcorum QD2021 isolated from pig.</title>
        <authorList>
            <person name="Liu G."/>
            <person name="Chen C."/>
            <person name="Han X."/>
        </authorList>
    </citation>
    <scope>NUCLEOTIDE SEQUENCE</scope>
    <source>
        <strain evidence="1">QD2021</strain>
    </source>
</reference>
<sequence>MDKVIGKCLLLVLFLSSFSFYAQSRYEKKYVKVEITSQPMECGFS</sequence>
<dbReference type="Proteomes" id="UP001432059">
    <property type="component" value="Chromosome"/>
</dbReference>
<evidence type="ECO:0000313" key="2">
    <source>
        <dbReference type="Proteomes" id="UP001432059"/>
    </source>
</evidence>
<organism evidence="1 2">
    <name type="scientific">Bergeyella porcorum</name>
    <dbReference type="NCBI Taxonomy" id="1735111"/>
    <lineage>
        <taxon>Bacteria</taxon>
        <taxon>Pseudomonadati</taxon>
        <taxon>Bacteroidota</taxon>
        <taxon>Flavobacteriia</taxon>
        <taxon>Flavobacteriales</taxon>
        <taxon>Weeksellaceae</taxon>
        <taxon>Bergeyella</taxon>
    </lineage>
</organism>
<proteinExistence type="predicted"/>
<dbReference type="KEGG" id="bpor:BPO_2344"/>
<gene>
    <name evidence="1" type="ORF">BPO_2344</name>
</gene>